<reference evidence="11 12" key="1">
    <citation type="submission" date="2020-08" db="EMBL/GenBank/DDBJ databases">
        <title>Bridging the membrane lipid divide: bacteria of the FCB group superphylum have the potential to synthesize archaeal ether lipids.</title>
        <authorList>
            <person name="Villanueva L."/>
            <person name="Von Meijenfeldt F.A.B."/>
            <person name="Westbye A.B."/>
            <person name="Yadav S."/>
            <person name="Hopmans E.C."/>
            <person name="Dutilh B.E."/>
            <person name="Sinninghe Damste J.S."/>
        </authorList>
    </citation>
    <scope>NUCLEOTIDE SEQUENCE [LARGE SCALE GENOMIC DNA]</scope>
    <source>
        <strain evidence="11">NIOZ-UU17</strain>
    </source>
</reference>
<keyword evidence="5" id="KW-0235">DNA replication</keyword>
<evidence type="ECO:0000256" key="3">
    <source>
        <dbReference type="ARBA" id="ARBA00022679"/>
    </source>
</evidence>
<evidence type="ECO:0000256" key="2">
    <source>
        <dbReference type="ARBA" id="ARBA00017703"/>
    </source>
</evidence>
<evidence type="ECO:0000259" key="10">
    <source>
        <dbReference type="Pfam" id="PF21694"/>
    </source>
</evidence>
<dbReference type="NCBIfam" id="TIGR01128">
    <property type="entry name" value="holA"/>
    <property type="match status" value="1"/>
</dbReference>
<dbReference type="Pfam" id="PF06144">
    <property type="entry name" value="DNA_pol3_delta"/>
    <property type="match status" value="1"/>
</dbReference>
<accession>A0A8J6NVU7</accession>
<dbReference type="PANTHER" id="PTHR34388">
    <property type="entry name" value="DNA POLYMERASE III SUBUNIT DELTA"/>
    <property type="match status" value="1"/>
</dbReference>
<dbReference type="Gene3D" id="1.20.272.10">
    <property type="match status" value="1"/>
</dbReference>
<dbReference type="EMBL" id="JACNIG010000412">
    <property type="protein sequence ID" value="MBC8434309.1"/>
    <property type="molecule type" value="Genomic_DNA"/>
</dbReference>
<sequence>MPKSKNDISYKALKTYLKDLEEKQLSGGFAPVYLIYGEELLYKTALEELLKVLMPGAKRSLNYEPIEGTGNNIQAAIERVNTYSLIPGTKVVAICDSDIFYSKQDEGKLIIKAKQAYENKDHKDAAKYFLNILGILNLSFDDLRRENRTKVLKLDTDSLSDDRWLDDIIDYCLDNSLPIPAADDNAEVVGKAIEKGFPRGNHLIITTDLVDKRRSLYKIIRREGVIIDCSVPKGDRRADKMAQENTLSERRDAILKRFDKTIDQDAYRAVCEMTGFDLRTFTQNLEKLASYVGDRTEISVDDVGSVLERTKKDPVYELTNAVSDRNVERVLFYLKSLLAAELHPLQILVAITNQIRKLLLVKGFAESSQINSRHAGAGYGYFKNHIMPLIQAHDRELLDQIESWESTISKDTHTTSKSGTRKEAKKKSKLVTDLMIAKNPNNPYPVYILFQKSENYTTPELIDAFECLSRADMRLKSTGQRPKLILEEAILKICRQS</sequence>
<dbReference type="GO" id="GO:0003677">
    <property type="term" value="F:DNA binding"/>
    <property type="evidence" value="ECO:0007669"/>
    <property type="project" value="InterPro"/>
</dbReference>
<dbReference type="Proteomes" id="UP000605201">
    <property type="component" value="Unassembled WGS sequence"/>
</dbReference>
<dbReference type="SUPFAM" id="SSF48019">
    <property type="entry name" value="post-AAA+ oligomerization domain-like"/>
    <property type="match status" value="1"/>
</dbReference>
<evidence type="ECO:0000256" key="1">
    <source>
        <dbReference type="ARBA" id="ARBA00012417"/>
    </source>
</evidence>
<evidence type="ECO:0000259" key="9">
    <source>
        <dbReference type="Pfam" id="PF06144"/>
    </source>
</evidence>
<dbReference type="GO" id="GO:0006261">
    <property type="term" value="P:DNA-templated DNA replication"/>
    <property type="evidence" value="ECO:0007669"/>
    <property type="project" value="TreeGrafter"/>
</dbReference>
<evidence type="ECO:0000256" key="5">
    <source>
        <dbReference type="ARBA" id="ARBA00022705"/>
    </source>
</evidence>
<dbReference type="InterPro" id="IPR008921">
    <property type="entry name" value="DNA_pol3_clamp-load_cplx_C"/>
</dbReference>
<evidence type="ECO:0000313" key="11">
    <source>
        <dbReference type="EMBL" id="MBC8434309.1"/>
    </source>
</evidence>
<comment type="caution">
    <text evidence="11">The sequence shown here is derived from an EMBL/GenBank/DDBJ whole genome shotgun (WGS) entry which is preliminary data.</text>
</comment>
<feature type="domain" description="DNA polymerase III delta N-terminal" evidence="9">
    <location>
        <begin position="33"/>
        <end position="109"/>
    </location>
</feature>
<protein>
    <recommendedName>
        <fullName evidence="2">DNA polymerase III subunit delta</fullName>
        <ecNumber evidence="1">2.7.7.7</ecNumber>
    </recommendedName>
</protein>
<dbReference type="GO" id="GO:0003887">
    <property type="term" value="F:DNA-directed DNA polymerase activity"/>
    <property type="evidence" value="ECO:0007669"/>
    <property type="project" value="UniProtKB-KW"/>
</dbReference>
<name>A0A8J6NVU7_9BACT</name>
<comment type="catalytic activity">
    <reaction evidence="8">
        <text>DNA(n) + a 2'-deoxyribonucleoside 5'-triphosphate = DNA(n+1) + diphosphate</text>
        <dbReference type="Rhea" id="RHEA:22508"/>
        <dbReference type="Rhea" id="RHEA-COMP:17339"/>
        <dbReference type="Rhea" id="RHEA-COMP:17340"/>
        <dbReference type="ChEBI" id="CHEBI:33019"/>
        <dbReference type="ChEBI" id="CHEBI:61560"/>
        <dbReference type="ChEBI" id="CHEBI:173112"/>
        <dbReference type="EC" id="2.7.7.7"/>
    </reaction>
</comment>
<dbReference type="InterPro" id="IPR048466">
    <property type="entry name" value="DNA_pol3_delta-like_C"/>
</dbReference>
<dbReference type="InterPro" id="IPR005790">
    <property type="entry name" value="DNA_polIII_delta"/>
</dbReference>
<keyword evidence="4" id="KW-0548">Nucleotidyltransferase</keyword>
<evidence type="ECO:0000256" key="8">
    <source>
        <dbReference type="ARBA" id="ARBA00049244"/>
    </source>
</evidence>
<evidence type="ECO:0000256" key="7">
    <source>
        <dbReference type="ARBA" id="ARBA00034754"/>
    </source>
</evidence>
<organism evidence="11 12">
    <name type="scientific">Candidatus Desulfatibia vada</name>
    <dbReference type="NCBI Taxonomy" id="2841696"/>
    <lineage>
        <taxon>Bacteria</taxon>
        <taxon>Pseudomonadati</taxon>
        <taxon>Thermodesulfobacteriota</taxon>
        <taxon>Desulfobacteria</taxon>
        <taxon>Desulfobacterales</taxon>
        <taxon>Desulfobacterales incertae sedis</taxon>
        <taxon>Candidatus Desulfatibia</taxon>
    </lineage>
</organism>
<dbReference type="GO" id="GO:0009360">
    <property type="term" value="C:DNA polymerase III complex"/>
    <property type="evidence" value="ECO:0007669"/>
    <property type="project" value="InterPro"/>
</dbReference>
<dbReference type="PANTHER" id="PTHR34388:SF1">
    <property type="entry name" value="DNA POLYMERASE III SUBUNIT DELTA"/>
    <property type="match status" value="1"/>
</dbReference>
<evidence type="ECO:0000256" key="6">
    <source>
        <dbReference type="ARBA" id="ARBA00022932"/>
    </source>
</evidence>
<keyword evidence="3" id="KW-0808">Transferase</keyword>
<dbReference type="InterPro" id="IPR010372">
    <property type="entry name" value="DNA_pol3_delta_N"/>
</dbReference>
<evidence type="ECO:0000313" key="12">
    <source>
        <dbReference type="Proteomes" id="UP000605201"/>
    </source>
</evidence>
<dbReference type="InterPro" id="IPR027417">
    <property type="entry name" value="P-loop_NTPase"/>
</dbReference>
<proteinExistence type="inferred from homology"/>
<dbReference type="Pfam" id="PF21694">
    <property type="entry name" value="DNA_pol3_delta_C"/>
    <property type="match status" value="1"/>
</dbReference>
<evidence type="ECO:0000256" key="4">
    <source>
        <dbReference type="ARBA" id="ARBA00022695"/>
    </source>
</evidence>
<dbReference type="AlphaFoldDB" id="A0A8J6NVU7"/>
<feature type="domain" description="DNA polymerase III delta subunit-like C-terminal" evidence="10">
    <location>
        <begin position="314"/>
        <end position="367"/>
    </location>
</feature>
<comment type="similarity">
    <text evidence="7">Belongs to the DNA polymerase HolA subunit family.</text>
</comment>
<gene>
    <name evidence="11" type="ORF">H8D96_20565</name>
</gene>
<dbReference type="SUPFAM" id="SSF52540">
    <property type="entry name" value="P-loop containing nucleoside triphosphate hydrolases"/>
    <property type="match status" value="1"/>
</dbReference>
<dbReference type="Gene3D" id="1.10.8.60">
    <property type="match status" value="1"/>
</dbReference>
<keyword evidence="6" id="KW-0239">DNA-directed DNA polymerase</keyword>
<dbReference type="EC" id="2.7.7.7" evidence="1"/>
<dbReference type="Gene3D" id="3.40.50.300">
    <property type="entry name" value="P-loop containing nucleotide triphosphate hydrolases"/>
    <property type="match status" value="1"/>
</dbReference>